<organism evidence="1 2">
    <name type="scientific">Colletotrichum truncatum</name>
    <name type="common">Anthracnose fungus</name>
    <name type="synonym">Colletotrichum capsici</name>
    <dbReference type="NCBI Taxonomy" id="5467"/>
    <lineage>
        <taxon>Eukaryota</taxon>
        <taxon>Fungi</taxon>
        <taxon>Dikarya</taxon>
        <taxon>Ascomycota</taxon>
        <taxon>Pezizomycotina</taxon>
        <taxon>Sordariomycetes</taxon>
        <taxon>Hypocreomycetidae</taxon>
        <taxon>Glomerellales</taxon>
        <taxon>Glomerellaceae</taxon>
        <taxon>Colletotrichum</taxon>
        <taxon>Colletotrichum truncatum species complex</taxon>
    </lineage>
</organism>
<dbReference type="Proteomes" id="UP000805649">
    <property type="component" value="Unassembled WGS sequence"/>
</dbReference>
<dbReference type="EMBL" id="VUJX02000017">
    <property type="protein sequence ID" value="KAL0929463.1"/>
    <property type="molecule type" value="Genomic_DNA"/>
</dbReference>
<protein>
    <submittedName>
        <fullName evidence="1">Kinesin light chain</fullName>
    </submittedName>
</protein>
<evidence type="ECO:0000313" key="1">
    <source>
        <dbReference type="EMBL" id="KAL0929463.1"/>
    </source>
</evidence>
<gene>
    <name evidence="1" type="ORF">CTRU02_215629</name>
</gene>
<name>A0ACC3YC74_COLTU</name>
<comment type="caution">
    <text evidence="1">The sequence shown here is derived from an EMBL/GenBank/DDBJ whole genome shotgun (WGS) entry which is preliminary data.</text>
</comment>
<sequence length="243" mass="26854">MSSRTQVHRREDFRIAIICALPLEYDAVSFAFDEIWDDRNQLGKAMGDCNNYTVGRIGSHHAVLLLLPTMGKVSASGAAATLRLSYTEINLVILAGICGGVPGVGTDTELLLGDAIISIVQYDLGRKYPDRFLTKVTVEDSLGRPNKEIRSFVATFQTHHIRSRLQDQATQILEQIQQKVTDVGLSNQYKRPAAIEDRLFKPDYVHRHHDFDGCGCSESGACEEALATSCDVLQCDLANLVSR</sequence>
<reference evidence="1 2" key="1">
    <citation type="journal article" date="2020" name="Phytopathology">
        <title>Genome Sequence Resources of Colletotrichum truncatum, C. plurivorum, C. musicola, and C. sojae: Four Species Pathogenic to Soybean (Glycine max).</title>
        <authorList>
            <person name="Rogerio F."/>
            <person name="Boufleur T.R."/>
            <person name="Ciampi-Guillardi M."/>
            <person name="Sukno S.A."/>
            <person name="Thon M.R."/>
            <person name="Massola Junior N.S."/>
            <person name="Baroncelli R."/>
        </authorList>
    </citation>
    <scope>NUCLEOTIDE SEQUENCE [LARGE SCALE GENOMIC DNA]</scope>
    <source>
        <strain evidence="1 2">CMES1059</strain>
    </source>
</reference>
<keyword evidence="2" id="KW-1185">Reference proteome</keyword>
<accession>A0ACC3YC74</accession>
<proteinExistence type="predicted"/>
<evidence type="ECO:0000313" key="2">
    <source>
        <dbReference type="Proteomes" id="UP000805649"/>
    </source>
</evidence>